<protein>
    <submittedName>
        <fullName evidence="1">Uncharacterized protein</fullName>
    </submittedName>
</protein>
<reference evidence="1 2" key="1">
    <citation type="submission" date="2018-10" db="EMBL/GenBank/DDBJ databases">
        <title>Genome-centric metagenomics revealed C2 chemical producing, CO utilizing Clostridium with novel acetogenic gene cluster.</title>
        <authorList>
            <person name="Kang H."/>
            <person name="Park B."/>
            <person name="Choi I.G."/>
            <person name="Chang I.S."/>
        </authorList>
    </citation>
    <scope>NUCLEOTIDE SEQUENCE [LARGE SCALE GENOMIC DNA]</scope>
    <source>
        <strain evidence="1 2">H21-9</strain>
    </source>
</reference>
<comment type="caution">
    <text evidence="1">The sequence shown here is derived from an EMBL/GenBank/DDBJ whole genome shotgun (WGS) entry which is preliminary data.</text>
</comment>
<dbReference type="AlphaFoldDB" id="A0A3M0T486"/>
<sequence>MIPTVSLKTKLRMLLNDKDGKTFTDNELDSLLNDADCIYCAASEGWTIKASMQENNDTPNQYQVGQERYQYSTSVDIANLAYKNAEKYKGMCTGRVSIVLNTDVDVGL</sequence>
<evidence type="ECO:0000313" key="2">
    <source>
        <dbReference type="Proteomes" id="UP000277999"/>
    </source>
</evidence>
<dbReference type="EMBL" id="RFAQ01000001">
    <property type="protein sequence ID" value="RMD04911.1"/>
    <property type="molecule type" value="Genomic_DNA"/>
</dbReference>
<proteinExistence type="predicted"/>
<dbReference type="RefSeq" id="WP_122057674.1">
    <property type="nucleotide sequence ID" value="NZ_RFAQ01000001.1"/>
</dbReference>
<accession>A0A3M0T486</accession>
<dbReference type="Proteomes" id="UP000277999">
    <property type="component" value="Unassembled WGS sequence"/>
</dbReference>
<name>A0A3M0T486_9CLOT</name>
<organism evidence="1 2">
    <name type="scientific">Clostridium autoethanogenum</name>
    <dbReference type="NCBI Taxonomy" id="84023"/>
    <lineage>
        <taxon>Bacteria</taxon>
        <taxon>Bacillati</taxon>
        <taxon>Bacillota</taxon>
        <taxon>Clostridia</taxon>
        <taxon>Eubacteriales</taxon>
        <taxon>Clostridiaceae</taxon>
        <taxon>Clostridium</taxon>
    </lineage>
</organism>
<evidence type="ECO:0000313" key="1">
    <source>
        <dbReference type="EMBL" id="RMD04911.1"/>
    </source>
</evidence>
<gene>
    <name evidence="1" type="ORF">D9O40_00750</name>
</gene>